<dbReference type="EMBL" id="KI913956">
    <property type="protein sequence ID" value="ETW05540.1"/>
    <property type="molecule type" value="Genomic_DNA"/>
</dbReference>
<dbReference type="GeneID" id="20080342"/>
<reference evidence="1" key="1">
    <citation type="submission" date="2013-12" db="EMBL/GenBank/DDBJ databases">
        <title>The Genome Sequence of Aphanomyces invadans NJM9701.</title>
        <authorList>
            <consortium name="The Broad Institute Genomics Platform"/>
            <person name="Russ C."/>
            <person name="Tyler B."/>
            <person name="van West P."/>
            <person name="Dieguez-Uribeondo J."/>
            <person name="Young S.K."/>
            <person name="Zeng Q."/>
            <person name="Gargeya S."/>
            <person name="Fitzgerald M."/>
            <person name="Abouelleil A."/>
            <person name="Alvarado L."/>
            <person name="Chapman S.B."/>
            <person name="Gainer-Dewar J."/>
            <person name="Goldberg J."/>
            <person name="Griggs A."/>
            <person name="Gujja S."/>
            <person name="Hansen M."/>
            <person name="Howarth C."/>
            <person name="Imamovic A."/>
            <person name="Ireland A."/>
            <person name="Larimer J."/>
            <person name="McCowan C."/>
            <person name="Murphy C."/>
            <person name="Pearson M."/>
            <person name="Poon T.W."/>
            <person name="Priest M."/>
            <person name="Roberts A."/>
            <person name="Saif S."/>
            <person name="Shea T."/>
            <person name="Sykes S."/>
            <person name="Wortman J."/>
            <person name="Nusbaum C."/>
            <person name="Birren B."/>
        </authorList>
    </citation>
    <scope>NUCLEOTIDE SEQUENCE [LARGE SCALE GENOMIC DNA]</scope>
    <source>
        <strain evidence="1">NJM9701</strain>
    </source>
</reference>
<name>A0A024UH70_9STRA</name>
<dbReference type="RefSeq" id="XP_008865317.1">
    <property type="nucleotide sequence ID" value="XM_008867095.1"/>
</dbReference>
<accession>A0A024UH70</accession>
<dbReference type="OrthoDB" id="87741at2759"/>
<sequence length="247" mass="27339">MYEALSMVDVSPQRVTMPQDVPVKAYCMDMHIPASNEAGAEELWKWVCSDPNAANVTLTRVLLHDSAALRTLAHLHAWHRWMVATRLPQISSFQSSFAAVFGVHPTAAFLATAFGQHASVRASSPPTLDVALLDIELALAAFELMVATQSAPYFYSEPLLVVVTQQPVIWFPVHKTHPMLASYTLWGLLHSTVGHQIVADMRKDCPSELLDVLALLQSREYRYCETQMVKFDVGAVPTLSLGAPYCM</sequence>
<gene>
    <name evidence="1" type="ORF">H310_03292</name>
</gene>
<organism evidence="1">
    <name type="scientific">Aphanomyces invadans</name>
    <dbReference type="NCBI Taxonomy" id="157072"/>
    <lineage>
        <taxon>Eukaryota</taxon>
        <taxon>Sar</taxon>
        <taxon>Stramenopiles</taxon>
        <taxon>Oomycota</taxon>
        <taxon>Saprolegniomycetes</taxon>
        <taxon>Saprolegniales</taxon>
        <taxon>Verrucalvaceae</taxon>
        <taxon>Aphanomyces</taxon>
    </lineage>
</organism>
<dbReference type="eggNOG" id="ENOG502SRHX">
    <property type="taxonomic scope" value="Eukaryota"/>
</dbReference>
<proteinExistence type="predicted"/>
<evidence type="ECO:0000313" key="1">
    <source>
        <dbReference type="EMBL" id="ETW05540.1"/>
    </source>
</evidence>
<protein>
    <submittedName>
        <fullName evidence="1">Uncharacterized protein</fullName>
    </submittedName>
</protein>
<dbReference type="AlphaFoldDB" id="A0A024UH70"/>
<dbReference type="VEuPathDB" id="FungiDB:H310_03292"/>